<keyword evidence="8" id="KW-1185">Reference proteome</keyword>
<gene>
    <name evidence="7" type="ordered locus">Mlab_1642</name>
</gene>
<dbReference type="CDD" id="cd18773">
    <property type="entry name" value="PDC1_HK_sensor"/>
    <property type="match status" value="1"/>
</dbReference>
<dbReference type="PROSITE" id="PS50839">
    <property type="entry name" value="CHASE"/>
    <property type="match status" value="1"/>
</dbReference>
<sequence length="521" mass="58675">MNDALLPVINTVEDEMDEVTSSLWNTARELDGIPADDPAVTLALYKLRSEIPLSIEIGRFDKNNTLITTTRYLDPWWVPGETKSRLNYPVEVLEAAGPCCVVSDFYQYQDGDRGLMIITPVYDENGEYDGVLRLSYDIDSLFSGLTEYLKNEYGYTLWAMHTTGLKFYDENAVEIGKYLTDDPEYQTPELQNMVNAVLTTTSGNISYPFYDTSRGEKAQINAVWNTVDLGCGKEWRVVLTDNVPKSTGPDGSSVTVEELKAFVENAYVYANKMGKTAALSAFNDPKGEFIDGELYIFAYDMNGTVLSLPYQPDLVGENRWYLQDTTGIKYIQRMTARANLGGGFVLYLYENPFDNFASELKLSYVMAVDDTWFIGSGIYLEDQPFSDTFYIDWQKREDLVRQVRGMDYLTIVEGIPAVLDMINDPKSELNGQEGLYPFAITEDGTMLAYALDHSLVGTNQLSMSNSYGMSVMREVISLSQEGGGLMYSKVWTPETMQETYVLIYVEPADDATYFGSMLILE</sequence>
<dbReference type="EMBL" id="CP000559">
    <property type="protein sequence ID" value="ABN07803.1"/>
    <property type="molecule type" value="Genomic_DNA"/>
</dbReference>
<protein>
    <submittedName>
        <fullName evidence="7">Cache, type 2 domain protein</fullName>
    </submittedName>
</protein>
<dbReference type="KEGG" id="mla:Mlab_1642"/>
<dbReference type="GO" id="GO:0003824">
    <property type="term" value="F:catalytic activity"/>
    <property type="evidence" value="ECO:0007669"/>
    <property type="project" value="UniProtKB-ARBA"/>
</dbReference>
<keyword evidence="5" id="KW-0472">Membrane</keyword>
<evidence type="ECO:0000313" key="7">
    <source>
        <dbReference type="EMBL" id="ABN07803.1"/>
    </source>
</evidence>
<dbReference type="HOGENOM" id="CLU_482856_0_0_2"/>
<dbReference type="eggNOG" id="arCOG03642">
    <property type="taxonomic scope" value="Archaea"/>
</dbReference>
<organism evidence="7 8">
    <name type="scientific">Methanocorpusculum labreanum (strain ATCC 43576 / DSM 4855 / Z)</name>
    <dbReference type="NCBI Taxonomy" id="410358"/>
    <lineage>
        <taxon>Archaea</taxon>
        <taxon>Methanobacteriati</taxon>
        <taxon>Methanobacteriota</taxon>
        <taxon>Stenosarchaea group</taxon>
        <taxon>Methanomicrobia</taxon>
        <taxon>Methanomicrobiales</taxon>
        <taxon>Methanocorpusculaceae</taxon>
        <taxon>Methanocorpusculum</taxon>
    </lineage>
</organism>
<keyword evidence="2" id="KW-1003">Cell membrane</keyword>
<comment type="subcellular location">
    <subcellularLocation>
        <location evidence="1">Cell membrane</location>
        <topology evidence="1">Multi-pass membrane protein</topology>
    </subcellularLocation>
</comment>
<evidence type="ECO:0000259" key="6">
    <source>
        <dbReference type="PROSITE" id="PS50839"/>
    </source>
</evidence>
<dbReference type="InterPro" id="IPR033480">
    <property type="entry name" value="sCache_2"/>
</dbReference>
<feature type="domain" description="CHASE" evidence="6">
    <location>
        <begin position="83"/>
        <end position="169"/>
    </location>
</feature>
<dbReference type="AlphaFoldDB" id="A2STZ7"/>
<evidence type="ECO:0000256" key="2">
    <source>
        <dbReference type="ARBA" id="ARBA00022475"/>
    </source>
</evidence>
<name>A2STZ7_METLZ</name>
<evidence type="ECO:0000256" key="3">
    <source>
        <dbReference type="ARBA" id="ARBA00022692"/>
    </source>
</evidence>
<proteinExistence type="predicted"/>
<keyword evidence="3" id="KW-0812">Transmembrane</keyword>
<dbReference type="Proteomes" id="UP000000365">
    <property type="component" value="Chromosome"/>
</dbReference>
<dbReference type="Pfam" id="PF17200">
    <property type="entry name" value="sCache_2"/>
    <property type="match status" value="1"/>
</dbReference>
<reference evidence="7 8" key="1">
    <citation type="journal article" date="2009" name="Stand. Genomic Sci.">
        <title>Complete genome sequence of Methanocorpusculum labreanum type strain Z.</title>
        <authorList>
            <person name="Anderson I.J."/>
            <person name="Sieprawska-Lupa M."/>
            <person name="Goltsman E."/>
            <person name="Lapidus A."/>
            <person name="Copeland A."/>
            <person name="Glavina Del Rio T."/>
            <person name="Tice H."/>
            <person name="Dalin E."/>
            <person name="Barry K."/>
            <person name="Pitluck S."/>
            <person name="Hauser L."/>
            <person name="Land M."/>
            <person name="Lucas S."/>
            <person name="Richardson P."/>
            <person name="Whitman W.B."/>
            <person name="Kyrpides N.C."/>
        </authorList>
    </citation>
    <scope>NUCLEOTIDE SEQUENCE [LARGE SCALE GENOMIC DNA]</scope>
    <source>
        <strain evidence="8">ATCC 43576 / DSM 4855 / Z</strain>
    </source>
</reference>
<dbReference type="GO" id="GO:0005886">
    <property type="term" value="C:plasma membrane"/>
    <property type="evidence" value="ECO:0007669"/>
    <property type="project" value="UniProtKB-SubCell"/>
</dbReference>
<dbReference type="InterPro" id="IPR006189">
    <property type="entry name" value="CHASE_dom"/>
</dbReference>
<dbReference type="RefSeq" id="WP_011834006.1">
    <property type="nucleotide sequence ID" value="NC_008942.1"/>
</dbReference>
<evidence type="ECO:0000256" key="1">
    <source>
        <dbReference type="ARBA" id="ARBA00004651"/>
    </source>
</evidence>
<dbReference type="Gene3D" id="3.30.450.20">
    <property type="entry name" value="PAS domain"/>
    <property type="match status" value="2"/>
</dbReference>
<accession>A2STZ7</accession>
<dbReference type="SMART" id="SM01049">
    <property type="entry name" value="Cache_2"/>
    <property type="match status" value="2"/>
</dbReference>
<evidence type="ECO:0000256" key="5">
    <source>
        <dbReference type="ARBA" id="ARBA00023136"/>
    </source>
</evidence>
<evidence type="ECO:0000313" key="8">
    <source>
        <dbReference type="Proteomes" id="UP000000365"/>
    </source>
</evidence>
<dbReference type="GeneID" id="25393698"/>
<evidence type="ECO:0000256" key="4">
    <source>
        <dbReference type="ARBA" id="ARBA00022989"/>
    </source>
</evidence>
<keyword evidence="4" id="KW-1133">Transmembrane helix</keyword>